<dbReference type="InterPro" id="IPR006838">
    <property type="entry name" value="ADTRP_AIG1"/>
</dbReference>
<dbReference type="OrthoDB" id="1898221at2759"/>
<dbReference type="Pfam" id="PF04750">
    <property type="entry name" value="Far-17a_AIG1"/>
    <property type="match status" value="1"/>
</dbReference>
<evidence type="ECO:0000256" key="5">
    <source>
        <dbReference type="SAM" id="Phobius"/>
    </source>
</evidence>
<proteinExistence type="predicted"/>
<keyword evidence="7" id="KW-1185">Reference proteome</keyword>
<evidence type="ECO:0000313" key="7">
    <source>
        <dbReference type="Proteomes" id="UP000799772"/>
    </source>
</evidence>
<dbReference type="AlphaFoldDB" id="A0A9P4M2Z6"/>
<keyword evidence="3 5" id="KW-1133">Transmembrane helix</keyword>
<feature type="transmembrane region" description="Helical" evidence="5">
    <location>
        <begin position="21"/>
        <end position="40"/>
    </location>
</feature>
<evidence type="ECO:0000256" key="3">
    <source>
        <dbReference type="ARBA" id="ARBA00022989"/>
    </source>
</evidence>
<gene>
    <name evidence="6" type="ORF">NA57DRAFT_81935</name>
</gene>
<name>A0A9P4M2Z6_9PEZI</name>
<organism evidence="6 7">
    <name type="scientific">Rhizodiscina lignyota</name>
    <dbReference type="NCBI Taxonomy" id="1504668"/>
    <lineage>
        <taxon>Eukaryota</taxon>
        <taxon>Fungi</taxon>
        <taxon>Dikarya</taxon>
        <taxon>Ascomycota</taxon>
        <taxon>Pezizomycotina</taxon>
        <taxon>Dothideomycetes</taxon>
        <taxon>Pleosporomycetidae</taxon>
        <taxon>Aulographales</taxon>
        <taxon>Rhizodiscinaceae</taxon>
        <taxon>Rhizodiscina</taxon>
    </lineage>
</organism>
<evidence type="ECO:0000256" key="4">
    <source>
        <dbReference type="ARBA" id="ARBA00023136"/>
    </source>
</evidence>
<dbReference type="EMBL" id="ML978142">
    <property type="protein sequence ID" value="KAF2092787.1"/>
    <property type="molecule type" value="Genomic_DNA"/>
</dbReference>
<sequence length="236" mass="25917">MDYTARKLVQRHPLQWMESPSRTASAALHAGGLASFAYSYKYLIDHPNPINDSYGWHMQYLTIIGLSLATATFTVGLASDITLSTRLFRVKNFLAVTSAPMEVLVSILYWGLRAIDPKLVLPSWAPPLPVLYDVSFHGVPAIVLTLDILLLSPPWTISVAPACIISLILAFGYWFWVELCYSHNGFYPYPIFEQLNPPSRAALFALSAAVFAASTFALKGVQGLVNGGERPGKVKG</sequence>
<evidence type="ECO:0008006" key="8">
    <source>
        <dbReference type="Google" id="ProtNLM"/>
    </source>
</evidence>
<comment type="subcellular location">
    <subcellularLocation>
        <location evidence="1">Endomembrane system</location>
        <topology evidence="1">Multi-pass membrane protein</topology>
    </subcellularLocation>
</comment>
<dbReference type="GO" id="GO:0016020">
    <property type="term" value="C:membrane"/>
    <property type="evidence" value="ECO:0007669"/>
    <property type="project" value="InterPro"/>
</dbReference>
<evidence type="ECO:0000313" key="6">
    <source>
        <dbReference type="EMBL" id="KAF2092787.1"/>
    </source>
</evidence>
<comment type="caution">
    <text evidence="6">The sequence shown here is derived from an EMBL/GenBank/DDBJ whole genome shotgun (WGS) entry which is preliminary data.</text>
</comment>
<feature type="transmembrane region" description="Helical" evidence="5">
    <location>
        <begin position="93"/>
        <end position="110"/>
    </location>
</feature>
<evidence type="ECO:0000256" key="1">
    <source>
        <dbReference type="ARBA" id="ARBA00004127"/>
    </source>
</evidence>
<evidence type="ECO:0000256" key="2">
    <source>
        <dbReference type="ARBA" id="ARBA00022692"/>
    </source>
</evidence>
<dbReference type="Proteomes" id="UP000799772">
    <property type="component" value="Unassembled WGS sequence"/>
</dbReference>
<dbReference type="PANTHER" id="PTHR10989">
    <property type="entry name" value="ANDROGEN-INDUCED PROTEIN 1-RELATED"/>
    <property type="match status" value="1"/>
</dbReference>
<keyword evidence="2 5" id="KW-0812">Transmembrane</keyword>
<reference evidence="6" key="1">
    <citation type="journal article" date="2020" name="Stud. Mycol.">
        <title>101 Dothideomycetes genomes: a test case for predicting lifestyles and emergence of pathogens.</title>
        <authorList>
            <person name="Haridas S."/>
            <person name="Albert R."/>
            <person name="Binder M."/>
            <person name="Bloem J."/>
            <person name="Labutti K."/>
            <person name="Salamov A."/>
            <person name="Andreopoulos B."/>
            <person name="Baker S."/>
            <person name="Barry K."/>
            <person name="Bills G."/>
            <person name="Bluhm B."/>
            <person name="Cannon C."/>
            <person name="Castanera R."/>
            <person name="Culley D."/>
            <person name="Daum C."/>
            <person name="Ezra D."/>
            <person name="Gonzalez J."/>
            <person name="Henrissat B."/>
            <person name="Kuo A."/>
            <person name="Liang C."/>
            <person name="Lipzen A."/>
            <person name="Lutzoni F."/>
            <person name="Magnuson J."/>
            <person name="Mondo S."/>
            <person name="Nolan M."/>
            <person name="Ohm R."/>
            <person name="Pangilinan J."/>
            <person name="Park H.-J."/>
            <person name="Ramirez L."/>
            <person name="Alfaro M."/>
            <person name="Sun H."/>
            <person name="Tritt A."/>
            <person name="Yoshinaga Y."/>
            <person name="Zwiers L.-H."/>
            <person name="Turgeon B."/>
            <person name="Goodwin S."/>
            <person name="Spatafora J."/>
            <person name="Crous P."/>
            <person name="Grigoriev I."/>
        </authorList>
    </citation>
    <scope>NUCLEOTIDE SEQUENCE</scope>
    <source>
        <strain evidence="6">CBS 133067</strain>
    </source>
</reference>
<accession>A0A9P4M2Z6</accession>
<keyword evidence="4 5" id="KW-0472">Membrane</keyword>
<feature type="transmembrane region" description="Helical" evidence="5">
    <location>
        <begin position="60"/>
        <end position="81"/>
    </location>
</feature>
<protein>
    <recommendedName>
        <fullName evidence="8">FAR-17a/AIG1-like protein</fullName>
    </recommendedName>
</protein>
<dbReference type="PANTHER" id="PTHR10989:SF16">
    <property type="entry name" value="AT02829P-RELATED"/>
    <property type="match status" value="1"/>
</dbReference>
<dbReference type="GO" id="GO:0012505">
    <property type="term" value="C:endomembrane system"/>
    <property type="evidence" value="ECO:0007669"/>
    <property type="project" value="UniProtKB-SubCell"/>
</dbReference>
<feature type="transmembrane region" description="Helical" evidence="5">
    <location>
        <begin position="157"/>
        <end position="176"/>
    </location>
</feature>